<feature type="region of interest" description="Disordered" evidence="1">
    <location>
        <begin position="118"/>
        <end position="137"/>
    </location>
</feature>
<protein>
    <submittedName>
        <fullName evidence="2">Uncharacterized protein</fullName>
    </submittedName>
</protein>
<dbReference type="AlphaFoldDB" id="A0A5C2SFI9"/>
<feature type="compositionally biased region" description="Low complexity" evidence="1">
    <location>
        <begin position="161"/>
        <end position="189"/>
    </location>
</feature>
<feature type="compositionally biased region" description="Polar residues" evidence="1">
    <location>
        <begin position="207"/>
        <end position="217"/>
    </location>
</feature>
<evidence type="ECO:0000313" key="3">
    <source>
        <dbReference type="Proteomes" id="UP000313359"/>
    </source>
</evidence>
<dbReference type="OrthoDB" id="2751887at2759"/>
<reference evidence="2" key="1">
    <citation type="journal article" date="2018" name="Genome Biol. Evol.">
        <title>Genomics and development of Lentinus tigrinus, a white-rot wood-decaying mushroom with dimorphic fruiting bodies.</title>
        <authorList>
            <person name="Wu B."/>
            <person name="Xu Z."/>
            <person name="Knudson A."/>
            <person name="Carlson A."/>
            <person name="Chen N."/>
            <person name="Kovaka S."/>
            <person name="LaButti K."/>
            <person name="Lipzen A."/>
            <person name="Pennachio C."/>
            <person name="Riley R."/>
            <person name="Schakwitz W."/>
            <person name="Umezawa K."/>
            <person name="Ohm R.A."/>
            <person name="Grigoriev I.V."/>
            <person name="Nagy L.G."/>
            <person name="Gibbons J."/>
            <person name="Hibbett D."/>
        </authorList>
    </citation>
    <scope>NUCLEOTIDE SEQUENCE [LARGE SCALE GENOMIC DNA]</scope>
    <source>
        <strain evidence="2">ALCF2SS1-6</strain>
    </source>
</reference>
<proteinExistence type="predicted"/>
<evidence type="ECO:0000256" key="1">
    <source>
        <dbReference type="SAM" id="MobiDB-lite"/>
    </source>
</evidence>
<keyword evidence="3" id="KW-1185">Reference proteome</keyword>
<feature type="region of interest" description="Disordered" evidence="1">
    <location>
        <begin position="45"/>
        <end position="73"/>
    </location>
</feature>
<gene>
    <name evidence="2" type="ORF">L227DRAFT_562364</name>
</gene>
<organism evidence="2 3">
    <name type="scientific">Lentinus tigrinus ALCF2SS1-6</name>
    <dbReference type="NCBI Taxonomy" id="1328759"/>
    <lineage>
        <taxon>Eukaryota</taxon>
        <taxon>Fungi</taxon>
        <taxon>Dikarya</taxon>
        <taxon>Basidiomycota</taxon>
        <taxon>Agaricomycotina</taxon>
        <taxon>Agaricomycetes</taxon>
        <taxon>Polyporales</taxon>
        <taxon>Polyporaceae</taxon>
        <taxon>Lentinus</taxon>
    </lineage>
</organism>
<dbReference type="Proteomes" id="UP000313359">
    <property type="component" value="Unassembled WGS sequence"/>
</dbReference>
<sequence length="329" mass="35556">MKNGFLGYHDSVTMGTIWWKDPGFFSGGIAQPVLTRTAPLVARDLSPSPPPFVPPEGEWTESPSLTPSPELLSPPQTACSTIAVLGSAGLNRSFEDDYDRPEASPNFIRGYLRRSRSLRRQARMRDGDFRDTDDEHDYSVTTETIPAITYNVNTLDYGRASSSPRTPSTSQSPSVDSLSSADSESDGLSTRAASRLSQRVRPPPPINTNKKTLRNGQSYHASRVAYEVESDLPNDTLVSLPSDSGFDADDEDDSPVMLPVRVGRKAADGGSHATADSRPDLGMPGKKTYAAVVASSPPRVSRPASRSALDVGAHAILPEWRPFVEPLDA</sequence>
<feature type="region of interest" description="Disordered" evidence="1">
    <location>
        <begin position="158"/>
        <end position="217"/>
    </location>
</feature>
<evidence type="ECO:0000313" key="2">
    <source>
        <dbReference type="EMBL" id="RPD62522.1"/>
    </source>
</evidence>
<accession>A0A5C2SFI9</accession>
<feature type="compositionally biased region" description="Low complexity" evidence="1">
    <location>
        <begin position="60"/>
        <end position="73"/>
    </location>
</feature>
<name>A0A5C2SFI9_9APHY</name>
<dbReference type="EMBL" id="ML122259">
    <property type="protein sequence ID" value="RPD62522.1"/>
    <property type="molecule type" value="Genomic_DNA"/>
</dbReference>
<feature type="region of interest" description="Disordered" evidence="1">
    <location>
        <begin position="234"/>
        <end position="285"/>
    </location>
</feature>